<dbReference type="PRINTS" id="PR00455">
    <property type="entry name" value="HTHTETR"/>
</dbReference>
<evidence type="ECO:0000256" key="3">
    <source>
        <dbReference type="ARBA" id="ARBA00023163"/>
    </source>
</evidence>
<dbReference type="PANTHER" id="PTHR47506">
    <property type="entry name" value="TRANSCRIPTIONAL REGULATORY PROTEIN"/>
    <property type="match status" value="1"/>
</dbReference>
<keyword evidence="7" id="KW-1185">Reference proteome</keyword>
<comment type="caution">
    <text evidence="6">The sequence shown here is derived from an EMBL/GenBank/DDBJ whole genome shotgun (WGS) entry which is preliminary data.</text>
</comment>
<feature type="DNA-binding region" description="H-T-H motif" evidence="4">
    <location>
        <begin position="34"/>
        <end position="53"/>
    </location>
</feature>
<dbReference type="Gene3D" id="1.10.357.10">
    <property type="entry name" value="Tetracycline Repressor, domain 2"/>
    <property type="match status" value="1"/>
</dbReference>
<dbReference type="InterPro" id="IPR001647">
    <property type="entry name" value="HTH_TetR"/>
</dbReference>
<keyword evidence="2 4" id="KW-0238">DNA-binding</keyword>
<evidence type="ECO:0000256" key="2">
    <source>
        <dbReference type="ARBA" id="ARBA00023125"/>
    </source>
</evidence>
<evidence type="ECO:0000256" key="4">
    <source>
        <dbReference type="PROSITE-ProRule" id="PRU00335"/>
    </source>
</evidence>
<evidence type="ECO:0000256" key="1">
    <source>
        <dbReference type="ARBA" id="ARBA00023015"/>
    </source>
</evidence>
<proteinExistence type="predicted"/>
<dbReference type="RefSeq" id="WP_120461740.1">
    <property type="nucleotide sequence ID" value="NZ_BMIW01000022.1"/>
</dbReference>
<gene>
    <name evidence="6" type="ORF">GCM10010913_30230</name>
</gene>
<dbReference type="SUPFAM" id="SSF46689">
    <property type="entry name" value="Homeodomain-like"/>
    <property type="match status" value="1"/>
</dbReference>
<dbReference type="Pfam" id="PF00440">
    <property type="entry name" value="TetR_N"/>
    <property type="match status" value="1"/>
</dbReference>
<accession>A0ABQ1W018</accession>
<dbReference type="Proteomes" id="UP000608420">
    <property type="component" value="Unassembled WGS sequence"/>
</dbReference>
<protein>
    <submittedName>
        <fullName evidence="6">TetR family transcriptional regulator</fullName>
    </submittedName>
</protein>
<dbReference type="Gene3D" id="1.10.10.60">
    <property type="entry name" value="Homeodomain-like"/>
    <property type="match status" value="1"/>
</dbReference>
<evidence type="ECO:0000259" key="5">
    <source>
        <dbReference type="PROSITE" id="PS50977"/>
    </source>
</evidence>
<sequence>MAPKVSEDYKQARRRELLQAAKRVFIQKGFVHTSMQDIMDEAGISRGAFYSYFDNIDHVFMEVLKYEDQQIIQFLAPPAEGSVWQHLKRWVEDQQGYIESLHDTLLLAKSEFFLSSLYVKNKENFPYISDRYDETAAAIEEAIEEGIRRGEFRTQLRPGTMARFLISFMNGLMLDTYQLGRERTRVEEQLAALLFSLEQMLSPVQG</sequence>
<feature type="domain" description="HTH tetR-type" evidence="5">
    <location>
        <begin position="11"/>
        <end position="71"/>
    </location>
</feature>
<reference evidence="7" key="1">
    <citation type="journal article" date="2019" name="Int. J. Syst. Evol. Microbiol.">
        <title>The Global Catalogue of Microorganisms (GCM) 10K type strain sequencing project: providing services to taxonomists for standard genome sequencing and annotation.</title>
        <authorList>
            <consortium name="The Broad Institute Genomics Platform"/>
            <consortium name="The Broad Institute Genome Sequencing Center for Infectious Disease"/>
            <person name="Wu L."/>
            <person name="Ma J."/>
        </authorList>
    </citation>
    <scope>NUCLEOTIDE SEQUENCE [LARGE SCALE GENOMIC DNA]</scope>
    <source>
        <strain evidence="7">CGMCC 1.15420</strain>
    </source>
</reference>
<keyword evidence="1" id="KW-0805">Transcription regulation</keyword>
<name>A0ABQ1W018_9BACL</name>
<dbReference type="InterPro" id="IPR036271">
    <property type="entry name" value="Tet_transcr_reg_TetR-rel_C_sf"/>
</dbReference>
<dbReference type="PROSITE" id="PS50977">
    <property type="entry name" value="HTH_TETR_2"/>
    <property type="match status" value="1"/>
</dbReference>
<evidence type="ECO:0000313" key="6">
    <source>
        <dbReference type="EMBL" id="GGG06325.1"/>
    </source>
</evidence>
<dbReference type="SUPFAM" id="SSF48498">
    <property type="entry name" value="Tetracyclin repressor-like, C-terminal domain"/>
    <property type="match status" value="1"/>
</dbReference>
<organism evidence="6 7">
    <name type="scientific">Paenibacillus aceti</name>
    <dbReference type="NCBI Taxonomy" id="1820010"/>
    <lineage>
        <taxon>Bacteria</taxon>
        <taxon>Bacillati</taxon>
        <taxon>Bacillota</taxon>
        <taxon>Bacilli</taxon>
        <taxon>Bacillales</taxon>
        <taxon>Paenibacillaceae</taxon>
        <taxon>Paenibacillus</taxon>
    </lineage>
</organism>
<keyword evidence="3" id="KW-0804">Transcription</keyword>
<dbReference type="PANTHER" id="PTHR47506:SF6">
    <property type="entry name" value="HTH-TYPE TRANSCRIPTIONAL REPRESSOR NEMR"/>
    <property type="match status" value="1"/>
</dbReference>
<evidence type="ECO:0000313" key="7">
    <source>
        <dbReference type="Proteomes" id="UP000608420"/>
    </source>
</evidence>
<dbReference type="InterPro" id="IPR041612">
    <property type="entry name" value="YfiR_C"/>
</dbReference>
<dbReference type="EMBL" id="BMIW01000022">
    <property type="protein sequence ID" value="GGG06325.1"/>
    <property type="molecule type" value="Genomic_DNA"/>
</dbReference>
<dbReference type="Pfam" id="PF17922">
    <property type="entry name" value="TetR_C_17"/>
    <property type="match status" value="1"/>
</dbReference>
<dbReference type="InterPro" id="IPR009057">
    <property type="entry name" value="Homeodomain-like_sf"/>
</dbReference>